<evidence type="ECO:0000259" key="1">
    <source>
        <dbReference type="Pfam" id="PF03457"/>
    </source>
</evidence>
<organism evidence="2 3">
    <name type="scientific">Fragilariopsis cylindrus CCMP1102</name>
    <dbReference type="NCBI Taxonomy" id="635003"/>
    <lineage>
        <taxon>Eukaryota</taxon>
        <taxon>Sar</taxon>
        <taxon>Stramenopiles</taxon>
        <taxon>Ochrophyta</taxon>
        <taxon>Bacillariophyta</taxon>
        <taxon>Bacillariophyceae</taxon>
        <taxon>Bacillariophycidae</taxon>
        <taxon>Bacillariales</taxon>
        <taxon>Bacillariaceae</taxon>
        <taxon>Fragilariopsis</taxon>
    </lineage>
</organism>
<dbReference type="KEGG" id="fcy:FRACYDRAFT_162057"/>
<reference evidence="2 3" key="1">
    <citation type="submission" date="2016-09" db="EMBL/GenBank/DDBJ databases">
        <title>Extensive genetic diversity and differential bi-allelic expression allows diatom success in the polar Southern Ocean.</title>
        <authorList>
            <consortium name="DOE Joint Genome Institute"/>
            <person name="Mock T."/>
            <person name="Otillar R.P."/>
            <person name="Strauss J."/>
            <person name="Dupont C."/>
            <person name="Frickenhaus S."/>
            <person name="Maumus F."/>
            <person name="Mcmullan M."/>
            <person name="Sanges R."/>
            <person name="Schmutz J."/>
            <person name="Toseland A."/>
            <person name="Valas R."/>
            <person name="Veluchamy A."/>
            <person name="Ward B.J."/>
            <person name="Allen A."/>
            <person name="Barry K."/>
            <person name="Falciatore A."/>
            <person name="Ferrante M."/>
            <person name="Fortunato A.E."/>
            <person name="Gloeckner G."/>
            <person name="Gruber A."/>
            <person name="Hipkin R."/>
            <person name="Janech M."/>
            <person name="Kroth P."/>
            <person name="Leese F."/>
            <person name="Lindquist E."/>
            <person name="Lyon B.R."/>
            <person name="Martin J."/>
            <person name="Mayer C."/>
            <person name="Parker M."/>
            <person name="Quesneville H."/>
            <person name="Raymond J."/>
            <person name="Uhlig C."/>
            <person name="Valentin K.U."/>
            <person name="Worden A.Z."/>
            <person name="Armbrust E.V."/>
            <person name="Bowler C."/>
            <person name="Green B."/>
            <person name="Moulton V."/>
            <person name="Van Oosterhout C."/>
            <person name="Grigoriev I."/>
        </authorList>
    </citation>
    <scope>NUCLEOTIDE SEQUENCE [LARGE SCALE GENOMIC DNA]</scope>
    <source>
        <strain evidence="2 3">CCMP1102</strain>
    </source>
</reference>
<accession>A0A1E7ENJ9</accession>
<proteinExistence type="predicted"/>
<name>A0A1E7ENJ9_9STRA</name>
<dbReference type="Gene3D" id="6.10.140.530">
    <property type="match status" value="3"/>
</dbReference>
<dbReference type="AlphaFoldDB" id="A0A1E7ENJ9"/>
<dbReference type="PANTHER" id="PTHR33418">
    <property type="entry name" value="HELICASE-ASSOCIATED"/>
    <property type="match status" value="1"/>
</dbReference>
<dbReference type="PANTHER" id="PTHR33418:SF1">
    <property type="entry name" value="HELICASE-ASSOCIATED DOMAIN-CONTAINING PROTEIN"/>
    <property type="match status" value="1"/>
</dbReference>
<feature type="non-terminal residue" evidence="2">
    <location>
        <position position="1"/>
    </location>
</feature>
<evidence type="ECO:0000313" key="3">
    <source>
        <dbReference type="Proteomes" id="UP000095751"/>
    </source>
</evidence>
<dbReference type="Pfam" id="PF03457">
    <property type="entry name" value="HA"/>
    <property type="match status" value="3"/>
</dbReference>
<dbReference type="EMBL" id="KV784386">
    <property type="protein sequence ID" value="OEU07424.1"/>
    <property type="molecule type" value="Genomic_DNA"/>
</dbReference>
<gene>
    <name evidence="2" type="ORF">FRACYDRAFT_162057</name>
</gene>
<evidence type="ECO:0000313" key="2">
    <source>
        <dbReference type="EMBL" id="OEU07424.1"/>
    </source>
</evidence>
<keyword evidence="3" id="KW-1185">Reference proteome</keyword>
<dbReference type="OrthoDB" id="498381at2759"/>
<sequence length="205" mass="24566">QWNEMFHRLISYKNQHNSTSVPYNYTADLKLATWVETQRANCRNNSMSDHRVNLLHSIGFVWNAQDNKWDELFQRLVAYKNQHNGSTLVPKECEADTKLGRWVHWQRYNYRIKMISVHRIERLESIGFVMNATYACVLDGKWMETYDRLVAYKKQHKSTHVPHTYSDENNDIRLGRWVATQRTAFNQKKLLEKRKDLLNSIDFAW</sequence>
<feature type="domain" description="Helicase-associated" evidence="1">
    <location>
        <begin position="65"/>
        <end position="128"/>
    </location>
</feature>
<feature type="domain" description="Helicase-associated" evidence="1">
    <location>
        <begin position="140"/>
        <end position="203"/>
    </location>
</feature>
<dbReference type="Proteomes" id="UP000095751">
    <property type="component" value="Unassembled WGS sequence"/>
</dbReference>
<dbReference type="InterPro" id="IPR005114">
    <property type="entry name" value="Helicase_assoc"/>
</dbReference>
<dbReference type="InParanoid" id="A0A1E7ENJ9"/>
<feature type="non-terminal residue" evidence="2">
    <location>
        <position position="205"/>
    </location>
</feature>
<protein>
    <recommendedName>
        <fullName evidence="1">Helicase-associated domain-containing protein</fullName>
    </recommendedName>
</protein>
<feature type="domain" description="Helicase-associated" evidence="1">
    <location>
        <begin position="1"/>
        <end position="60"/>
    </location>
</feature>